<dbReference type="AlphaFoldDB" id="A0A857DJZ4"/>
<reference evidence="1 2" key="1">
    <citation type="submission" date="2019-12" db="EMBL/GenBank/DDBJ databases">
        <title>Sequence classification of anaerobic respiratory reductive dehalogenases: First we see many, then we see few.</title>
        <authorList>
            <person name="Molenda O."/>
            <person name="Puentes Jacome L.A."/>
            <person name="Cao X."/>
            <person name="Nesbo C.L."/>
            <person name="Tang S."/>
            <person name="Morson N."/>
            <person name="Patron J."/>
            <person name="Lomheim L."/>
            <person name="Wishart D.S."/>
            <person name="Edwards E.A."/>
        </authorList>
    </citation>
    <scope>NUCLEOTIDE SEQUENCE [LARGE SCALE GENOMIC DNA]</scope>
    <source>
        <strain evidence="1 2">12DCA</strain>
    </source>
</reference>
<protein>
    <submittedName>
        <fullName evidence="1">Uncharacterized protein</fullName>
    </submittedName>
</protein>
<accession>A0A857DJZ4</accession>
<sequence>MTKDTFARTFGFEDYGHMLASTTTVFKDNDADTCWNITKLSQDRFLTWDDAEIGDDRVEVFLTENEAQAYLKQLRDNQNILKTVITDR</sequence>
<gene>
    <name evidence="1" type="ORF">GQ588_13620</name>
</gene>
<dbReference type="RefSeq" id="WP_019224650.1">
    <property type="nucleotide sequence ID" value="NZ_CP046996.1"/>
</dbReference>
<organism evidence="1 2">
    <name type="scientific">Dehalobacter restrictus</name>
    <dbReference type="NCBI Taxonomy" id="55583"/>
    <lineage>
        <taxon>Bacteria</taxon>
        <taxon>Bacillati</taxon>
        <taxon>Bacillota</taxon>
        <taxon>Clostridia</taxon>
        <taxon>Eubacteriales</taxon>
        <taxon>Desulfitobacteriaceae</taxon>
        <taxon>Dehalobacter</taxon>
    </lineage>
</organism>
<dbReference type="EMBL" id="CP046996">
    <property type="protein sequence ID" value="QHA01604.1"/>
    <property type="molecule type" value="Genomic_DNA"/>
</dbReference>
<proteinExistence type="predicted"/>
<evidence type="ECO:0000313" key="2">
    <source>
        <dbReference type="Proteomes" id="UP000430508"/>
    </source>
</evidence>
<evidence type="ECO:0000313" key="1">
    <source>
        <dbReference type="EMBL" id="QHA01604.1"/>
    </source>
</evidence>
<dbReference type="Proteomes" id="UP000430508">
    <property type="component" value="Chromosome"/>
</dbReference>
<name>A0A857DJZ4_9FIRM</name>